<name>A0AAE0MA70_9PEZI</name>
<evidence type="ECO:0000313" key="3">
    <source>
        <dbReference type="Proteomes" id="UP001283341"/>
    </source>
</evidence>
<dbReference type="Proteomes" id="UP001283341">
    <property type="component" value="Unassembled WGS sequence"/>
</dbReference>
<proteinExistence type="predicted"/>
<dbReference type="EMBL" id="JAUEDM010000002">
    <property type="protein sequence ID" value="KAK3325081.1"/>
    <property type="molecule type" value="Genomic_DNA"/>
</dbReference>
<organism evidence="2 3">
    <name type="scientific">Apodospora peruviana</name>
    <dbReference type="NCBI Taxonomy" id="516989"/>
    <lineage>
        <taxon>Eukaryota</taxon>
        <taxon>Fungi</taxon>
        <taxon>Dikarya</taxon>
        <taxon>Ascomycota</taxon>
        <taxon>Pezizomycotina</taxon>
        <taxon>Sordariomycetes</taxon>
        <taxon>Sordariomycetidae</taxon>
        <taxon>Sordariales</taxon>
        <taxon>Lasiosphaeriaceae</taxon>
        <taxon>Apodospora</taxon>
    </lineage>
</organism>
<feature type="domain" description="Heterokaryon incompatibility" evidence="1">
    <location>
        <begin position="114"/>
        <end position="285"/>
    </location>
</feature>
<dbReference type="PANTHER" id="PTHR33112">
    <property type="entry name" value="DOMAIN PROTEIN, PUTATIVE-RELATED"/>
    <property type="match status" value="1"/>
</dbReference>
<evidence type="ECO:0000259" key="1">
    <source>
        <dbReference type="Pfam" id="PF06985"/>
    </source>
</evidence>
<keyword evidence="3" id="KW-1185">Reference proteome</keyword>
<reference evidence="2" key="1">
    <citation type="journal article" date="2023" name="Mol. Phylogenet. Evol.">
        <title>Genome-scale phylogeny and comparative genomics of the fungal order Sordariales.</title>
        <authorList>
            <person name="Hensen N."/>
            <person name="Bonometti L."/>
            <person name="Westerberg I."/>
            <person name="Brannstrom I.O."/>
            <person name="Guillou S."/>
            <person name="Cros-Aarteil S."/>
            <person name="Calhoun S."/>
            <person name="Haridas S."/>
            <person name="Kuo A."/>
            <person name="Mondo S."/>
            <person name="Pangilinan J."/>
            <person name="Riley R."/>
            <person name="LaButti K."/>
            <person name="Andreopoulos B."/>
            <person name="Lipzen A."/>
            <person name="Chen C."/>
            <person name="Yan M."/>
            <person name="Daum C."/>
            <person name="Ng V."/>
            <person name="Clum A."/>
            <person name="Steindorff A."/>
            <person name="Ohm R.A."/>
            <person name="Martin F."/>
            <person name="Silar P."/>
            <person name="Natvig D.O."/>
            <person name="Lalanne C."/>
            <person name="Gautier V."/>
            <person name="Ament-Velasquez S.L."/>
            <person name="Kruys A."/>
            <person name="Hutchinson M.I."/>
            <person name="Powell A.J."/>
            <person name="Barry K."/>
            <person name="Miller A.N."/>
            <person name="Grigoriev I.V."/>
            <person name="Debuchy R."/>
            <person name="Gladieux P."/>
            <person name="Hiltunen Thoren M."/>
            <person name="Johannesson H."/>
        </authorList>
    </citation>
    <scope>NUCLEOTIDE SEQUENCE</scope>
    <source>
        <strain evidence="2">CBS 118394</strain>
    </source>
</reference>
<gene>
    <name evidence="2" type="ORF">B0H66DRAFT_587921</name>
</gene>
<dbReference type="Pfam" id="PF06985">
    <property type="entry name" value="HET"/>
    <property type="match status" value="1"/>
</dbReference>
<protein>
    <submittedName>
        <fullName evidence="2">Heterokaryon incompatibility protein-domain-containing protein</fullName>
    </submittedName>
</protein>
<evidence type="ECO:0000313" key="2">
    <source>
        <dbReference type="EMBL" id="KAK3325081.1"/>
    </source>
</evidence>
<comment type="caution">
    <text evidence="2">The sequence shown here is derived from an EMBL/GenBank/DDBJ whole genome shotgun (WGS) entry which is preliminary data.</text>
</comment>
<sequence>MATNTPKRKSRTGQVDRITKTRGNCEICQKILKVFHGTVLGYHAGLGSYEDVILSSQCVHHKAFIISVLGSSGPICQRFPATVFDGVQPTWLVDTWLECLTRPSQGEPSQGDSYVALSYVWGDAHMFKSLRTNVDSLGTPDALSVKNGEVSIPATIRDAMSWVQALGERFLWVDSLCIVQDAAEQKYSELANMSGIYANASVTIMDAQGTDVNYGLRGLRGVSQPRAYKQKIHKFGRAHISEGPFLIPPGNHQTIGPILKTQAHIRGRLRRLGVLACSSLRRGWTATSSLQSESITDSQLPPCYHCETGHVFPIYSEYRWTGESTEIL</sequence>
<dbReference type="InterPro" id="IPR010730">
    <property type="entry name" value="HET"/>
</dbReference>
<reference evidence="2" key="2">
    <citation type="submission" date="2023-06" db="EMBL/GenBank/DDBJ databases">
        <authorList>
            <consortium name="Lawrence Berkeley National Laboratory"/>
            <person name="Haridas S."/>
            <person name="Hensen N."/>
            <person name="Bonometti L."/>
            <person name="Westerberg I."/>
            <person name="Brannstrom I.O."/>
            <person name="Guillou S."/>
            <person name="Cros-Aarteil S."/>
            <person name="Calhoun S."/>
            <person name="Kuo A."/>
            <person name="Mondo S."/>
            <person name="Pangilinan J."/>
            <person name="Riley R."/>
            <person name="Labutti K."/>
            <person name="Andreopoulos B."/>
            <person name="Lipzen A."/>
            <person name="Chen C."/>
            <person name="Yanf M."/>
            <person name="Daum C."/>
            <person name="Ng V."/>
            <person name="Clum A."/>
            <person name="Steindorff A."/>
            <person name="Ohm R."/>
            <person name="Martin F."/>
            <person name="Silar P."/>
            <person name="Natvig D."/>
            <person name="Lalanne C."/>
            <person name="Gautier V."/>
            <person name="Ament-Velasquez S.L."/>
            <person name="Kruys A."/>
            <person name="Hutchinson M.I."/>
            <person name="Powell A.J."/>
            <person name="Barry K."/>
            <person name="Miller A.N."/>
            <person name="Grigoriev I.V."/>
            <person name="Debuchy R."/>
            <person name="Gladieux P."/>
            <person name="Thoren M.H."/>
            <person name="Johannesson H."/>
        </authorList>
    </citation>
    <scope>NUCLEOTIDE SEQUENCE</scope>
    <source>
        <strain evidence="2">CBS 118394</strain>
    </source>
</reference>
<accession>A0AAE0MA70</accession>
<dbReference type="PANTHER" id="PTHR33112:SF12">
    <property type="entry name" value="HETEROKARYON INCOMPATIBILITY DOMAIN-CONTAINING PROTEIN"/>
    <property type="match status" value="1"/>
</dbReference>
<dbReference type="AlphaFoldDB" id="A0AAE0MA70"/>